<protein>
    <submittedName>
        <fullName evidence="1">Uncharacterized protein</fullName>
    </submittedName>
</protein>
<evidence type="ECO:0000313" key="1">
    <source>
        <dbReference type="EMBL" id="KIM48720.1"/>
    </source>
</evidence>
<reference evidence="1 2" key="1">
    <citation type="submission" date="2014-04" db="EMBL/GenBank/DDBJ databases">
        <authorList>
            <consortium name="DOE Joint Genome Institute"/>
            <person name="Kuo A."/>
            <person name="Gay G."/>
            <person name="Dore J."/>
            <person name="Kohler A."/>
            <person name="Nagy L.G."/>
            <person name="Floudas D."/>
            <person name="Copeland A."/>
            <person name="Barry K.W."/>
            <person name="Cichocki N."/>
            <person name="Veneault-Fourrey C."/>
            <person name="LaButti K."/>
            <person name="Lindquist E.A."/>
            <person name="Lipzen A."/>
            <person name="Lundell T."/>
            <person name="Morin E."/>
            <person name="Murat C."/>
            <person name="Sun H."/>
            <person name="Tunlid A."/>
            <person name="Henrissat B."/>
            <person name="Grigoriev I.V."/>
            <person name="Hibbett D.S."/>
            <person name="Martin F."/>
            <person name="Nordberg H.P."/>
            <person name="Cantor M.N."/>
            <person name="Hua S.X."/>
        </authorList>
    </citation>
    <scope>NUCLEOTIDE SEQUENCE [LARGE SCALE GENOMIC DNA]</scope>
    <source>
        <strain evidence="2">h7</strain>
    </source>
</reference>
<reference evidence="2" key="2">
    <citation type="submission" date="2015-01" db="EMBL/GenBank/DDBJ databases">
        <title>Evolutionary Origins and Diversification of the Mycorrhizal Mutualists.</title>
        <authorList>
            <consortium name="DOE Joint Genome Institute"/>
            <consortium name="Mycorrhizal Genomics Consortium"/>
            <person name="Kohler A."/>
            <person name="Kuo A."/>
            <person name="Nagy L.G."/>
            <person name="Floudas D."/>
            <person name="Copeland A."/>
            <person name="Barry K.W."/>
            <person name="Cichocki N."/>
            <person name="Veneault-Fourrey C."/>
            <person name="LaButti K."/>
            <person name="Lindquist E.A."/>
            <person name="Lipzen A."/>
            <person name="Lundell T."/>
            <person name="Morin E."/>
            <person name="Murat C."/>
            <person name="Riley R."/>
            <person name="Ohm R."/>
            <person name="Sun H."/>
            <person name="Tunlid A."/>
            <person name="Henrissat B."/>
            <person name="Grigoriev I.V."/>
            <person name="Hibbett D.S."/>
            <person name="Martin F."/>
        </authorList>
    </citation>
    <scope>NUCLEOTIDE SEQUENCE [LARGE SCALE GENOMIC DNA]</scope>
    <source>
        <strain evidence="2">h7</strain>
    </source>
</reference>
<proteinExistence type="predicted"/>
<sequence>LNTRLIRSNMADVVDHLPKEIASKGGVCIPMYQREAMWISFERIQDCAIKISVGGVNALTGLSRNASEPGTQDYLALSRSNFGQLCDRILTSPGVIRQLVAVPLAKGLTVEDQLTESEVGVKTQGGLQIDVFPLASTTVSFYPKENIPVSNLYNNYRTPRQLGLSLGDYFCMKDLRYLQFSLP</sequence>
<name>A0A0C3CJ47_HEBCY</name>
<dbReference type="OrthoDB" id="3058199at2759"/>
<dbReference type="EMBL" id="KN831768">
    <property type="protein sequence ID" value="KIM48720.1"/>
    <property type="molecule type" value="Genomic_DNA"/>
</dbReference>
<feature type="non-terminal residue" evidence="1">
    <location>
        <position position="183"/>
    </location>
</feature>
<dbReference type="Proteomes" id="UP000053424">
    <property type="component" value="Unassembled WGS sequence"/>
</dbReference>
<dbReference type="AlphaFoldDB" id="A0A0C3CJ47"/>
<evidence type="ECO:0000313" key="2">
    <source>
        <dbReference type="Proteomes" id="UP000053424"/>
    </source>
</evidence>
<dbReference type="STRING" id="686832.A0A0C3CJ47"/>
<keyword evidence="2" id="KW-1185">Reference proteome</keyword>
<gene>
    <name evidence="1" type="ORF">M413DRAFT_59883</name>
</gene>
<dbReference type="HOGENOM" id="CLU_093545_0_0_1"/>
<accession>A0A0C3CJ47</accession>
<organism evidence="1 2">
    <name type="scientific">Hebeloma cylindrosporum</name>
    <dbReference type="NCBI Taxonomy" id="76867"/>
    <lineage>
        <taxon>Eukaryota</taxon>
        <taxon>Fungi</taxon>
        <taxon>Dikarya</taxon>
        <taxon>Basidiomycota</taxon>
        <taxon>Agaricomycotina</taxon>
        <taxon>Agaricomycetes</taxon>
        <taxon>Agaricomycetidae</taxon>
        <taxon>Agaricales</taxon>
        <taxon>Agaricineae</taxon>
        <taxon>Hymenogastraceae</taxon>
        <taxon>Hebeloma</taxon>
    </lineage>
</organism>